<dbReference type="Pfam" id="PF07690">
    <property type="entry name" value="MFS_1"/>
    <property type="match status" value="1"/>
</dbReference>
<name>A0A9W9U136_9EURO</name>
<organism evidence="9 10">
    <name type="scientific">Penicillium atrosanguineum</name>
    <dbReference type="NCBI Taxonomy" id="1132637"/>
    <lineage>
        <taxon>Eukaryota</taxon>
        <taxon>Fungi</taxon>
        <taxon>Dikarya</taxon>
        <taxon>Ascomycota</taxon>
        <taxon>Pezizomycotina</taxon>
        <taxon>Eurotiomycetes</taxon>
        <taxon>Eurotiomycetidae</taxon>
        <taxon>Eurotiales</taxon>
        <taxon>Aspergillaceae</taxon>
        <taxon>Penicillium</taxon>
    </lineage>
</organism>
<dbReference type="Gene3D" id="1.20.1250.20">
    <property type="entry name" value="MFS general substrate transporter like domains"/>
    <property type="match status" value="1"/>
</dbReference>
<evidence type="ECO:0000256" key="4">
    <source>
        <dbReference type="ARBA" id="ARBA00022989"/>
    </source>
</evidence>
<dbReference type="PANTHER" id="PTHR23506:SF29">
    <property type="entry name" value="TRANSPORTER, PUTATIVE (AFU_ORTHOLOGUE AFUA_2G10530)-RELATED"/>
    <property type="match status" value="1"/>
</dbReference>
<reference evidence="9" key="1">
    <citation type="submission" date="2022-12" db="EMBL/GenBank/DDBJ databases">
        <authorList>
            <person name="Petersen C."/>
        </authorList>
    </citation>
    <scope>NUCLEOTIDE SEQUENCE</scope>
    <source>
        <strain evidence="9">IBT 21472</strain>
    </source>
</reference>
<evidence type="ECO:0000256" key="1">
    <source>
        <dbReference type="ARBA" id="ARBA00004141"/>
    </source>
</evidence>
<keyword evidence="5 7" id="KW-0472">Membrane</keyword>
<accession>A0A9W9U136</accession>
<protein>
    <recommendedName>
        <fullName evidence="8">Major facilitator superfamily (MFS) profile domain-containing protein</fullName>
    </recommendedName>
</protein>
<dbReference type="GO" id="GO:0022857">
    <property type="term" value="F:transmembrane transporter activity"/>
    <property type="evidence" value="ECO:0007669"/>
    <property type="project" value="InterPro"/>
</dbReference>
<evidence type="ECO:0000256" key="3">
    <source>
        <dbReference type="ARBA" id="ARBA00022692"/>
    </source>
</evidence>
<keyword evidence="2" id="KW-0813">Transport</keyword>
<feature type="transmembrane region" description="Helical" evidence="7">
    <location>
        <begin position="309"/>
        <end position="328"/>
    </location>
</feature>
<feature type="transmembrane region" description="Helical" evidence="7">
    <location>
        <begin position="278"/>
        <end position="297"/>
    </location>
</feature>
<comment type="subcellular location">
    <subcellularLocation>
        <location evidence="1">Membrane</location>
        <topology evidence="1">Multi-pass membrane protein</topology>
    </subcellularLocation>
</comment>
<dbReference type="PANTHER" id="PTHR23506">
    <property type="entry name" value="GH10249P"/>
    <property type="match status" value="1"/>
</dbReference>
<evidence type="ECO:0000313" key="9">
    <source>
        <dbReference type="EMBL" id="KAJ5302864.1"/>
    </source>
</evidence>
<dbReference type="PROSITE" id="PS50850">
    <property type="entry name" value="MFS"/>
    <property type="match status" value="1"/>
</dbReference>
<feature type="transmembrane region" description="Helical" evidence="7">
    <location>
        <begin position="80"/>
        <end position="99"/>
    </location>
</feature>
<feature type="domain" description="Major facilitator superfamily (MFS) profile" evidence="8">
    <location>
        <begin position="8"/>
        <end position="439"/>
    </location>
</feature>
<keyword evidence="10" id="KW-1185">Reference proteome</keyword>
<sequence>MRSSQKFIVATISLSMFTDTFLYGMIIPLMPTALITRTSIPFEDREFFNSILLVSEAAASVVCAPVFGYLLDRSETRRKLYILGLLLLLVSMALLTYAFSIACYIAARILQGAATAMVAVAGFSIVTDTIQKAHLGYMLGYIDVGLTLGFASGPLLGGLIYHAAGYYTVCGVAFGLIGIDLVLRLAVIEKKTAMYWLEPEENERMPEPVIPTPCLHYDAIQKSNESLKSKRGMFAFWTLLQQPRILITTWTFILQSLFNSALDSTLPIFVMDRFHWDTAGAGMIFLPMVATVLLQPFCGFLSDRLGARMVATTGFILIVPSLICLRFVEMNTMQDKTLLCVLLALFGTFNNGISPCLLVETQQVVDELEEETPGVFGDNGATAQAFSLQQMAQFTGMVIGPMIGGFIDHRYGWKMMNLCLGTLSAITAVLTLQLSGPEPNGDPEEDYQEQEPLLR</sequence>
<dbReference type="SUPFAM" id="SSF103473">
    <property type="entry name" value="MFS general substrate transporter"/>
    <property type="match status" value="1"/>
</dbReference>
<feature type="transmembrane region" description="Helical" evidence="7">
    <location>
        <begin position="138"/>
        <end position="160"/>
    </location>
</feature>
<proteinExistence type="predicted"/>
<evidence type="ECO:0000256" key="2">
    <source>
        <dbReference type="ARBA" id="ARBA00022448"/>
    </source>
</evidence>
<keyword evidence="4 7" id="KW-1133">Transmembrane helix</keyword>
<feature type="transmembrane region" description="Helical" evidence="7">
    <location>
        <begin position="7"/>
        <end position="27"/>
    </location>
</feature>
<dbReference type="InterPro" id="IPR011701">
    <property type="entry name" value="MFS"/>
</dbReference>
<evidence type="ECO:0000256" key="6">
    <source>
        <dbReference type="SAM" id="MobiDB-lite"/>
    </source>
</evidence>
<dbReference type="InterPro" id="IPR020846">
    <property type="entry name" value="MFS_dom"/>
</dbReference>
<dbReference type="EMBL" id="JAPZBO010000009">
    <property type="protein sequence ID" value="KAJ5302864.1"/>
    <property type="molecule type" value="Genomic_DNA"/>
</dbReference>
<reference evidence="9" key="2">
    <citation type="journal article" date="2023" name="IMA Fungus">
        <title>Comparative genomic study of the Penicillium genus elucidates a diverse pangenome and 15 lateral gene transfer events.</title>
        <authorList>
            <person name="Petersen C."/>
            <person name="Sorensen T."/>
            <person name="Nielsen M.R."/>
            <person name="Sondergaard T.E."/>
            <person name="Sorensen J.L."/>
            <person name="Fitzpatrick D.A."/>
            <person name="Frisvad J.C."/>
            <person name="Nielsen K.L."/>
        </authorList>
    </citation>
    <scope>NUCLEOTIDE SEQUENCE</scope>
    <source>
        <strain evidence="9">IBT 21472</strain>
    </source>
</reference>
<dbReference type="AlphaFoldDB" id="A0A9W9U136"/>
<dbReference type="CDD" id="cd17325">
    <property type="entry name" value="MFS_MdtG_SLC18_like"/>
    <property type="match status" value="1"/>
</dbReference>
<evidence type="ECO:0000256" key="7">
    <source>
        <dbReference type="SAM" id="Phobius"/>
    </source>
</evidence>
<feature type="transmembrane region" description="Helical" evidence="7">
    <location>
        <begin position="47"/>
        <end position="71"/>
    </location>
</feature>
<evidence type="ECO:0000256" key="5">
    <source>
        <dbReference type="ARBA" id="ARBA00023136"/>
    </source>
</evidence>
<dbReference type="InterPro" id="IPR050930">
    <property type="entry name" value="MFS_Vesicular_Transporter"/>
</dbReference>
<feature type="transmembrane region" description="Helical" evidence="7">
    <location>
        <begin position="105"/>
        <end position="126"/>
    </location>
</feature>
<dbReference type="GO" id="GO:0016020">
    <property type="term" value="C:membrane"/>
    <property type="evidence" value="ECO:0007669"/>
    <property type="project" value="UniProtKB-SubCell"/>
</dbReference>
<dbReference type="Proteomes" id="UP001147746">
    <property type="component" value="Unassembled WGS sequence"/>
</dbReference>
<evidence type="ECO:0000259" key="8">
    <source>
        <dbReference type="PROSITE" id="PS50850"/>
    </source>
</evidence>
<evidence type="ECO:0000313" key="10">
    <source>
        <dbReference type="Proteomes" id="UP001147746"/>
    </source>
</evidence>
<keyword evidence="3 7" id="KW-0812">Transmembrane</keyword>
<feature type="transmembrane region" description="Helical" evidence="7">
    <location>
        <begin position="166"/>
        <end position="187"/>
    </location>
</feature>
<feature type="region of interest" description="Disordered" evidence="6">
    <location>
        <begin position="436"/>
        <end position="455"/>
    </location>
</feature>
<dbReference type="InterPro" id="IPR036259">
    <property type="entry name" value="MFS_trans_sf"/>
</dbReference>
<comment type="caution">
    <text evidence="9">The sequence shown here is derived from an EMBL/GenBank/DDBJ whole genome shotgun (WGS) entry which is preliminary data.</text>
</comment>
<gene>
    <name evidence="9" type="ORF">N7476_009663</name>
</gene>